<dbReference type="InterPro" id="IPR005662">
    <property type="entry name" value="GTPase_Era-like"/>
</dbReference>
<feature type="region of interest" description="Disordered" evidence="1">
    <location>
        <begin position="620"/>
        <end position="693"/>
    </location>
</feature>
<feature type="compositionally biased region" description="Low complexity" evidence="1">
    <location>
        <begin position="155"/>
        <end position="168"/>
    </location>
</feature>
<keyword evidence="3" id="KW-1185">Reference proteome</keyword>
<dbReference type="GO" id="GO:0005525">
    <property type="term" value="F:GTP binding"/>
    <property type="evidence" value="ECO:0007669"/>
    <property type="project" value="InterPro"/>
</dbReference>
<feature type="compositionally biased region" description="Basic and acidic residues" evidence="1">
    <location>
        <begin position="620"/>
        <end position="630"/>
    </location>
</feature>
<dbReference type="GO" id="GO:0000028">
    <property type="term" value="P:ribosomal small subunit assembly"/>
    <property type="evidence" value="ECO:0007669"/>
    <property type="project" value="TreeGrafter"/>
</dbReference>
<evidence type="ECO:0000313" key="3">
    <source>
        <dbReference type="Proteomes" id="UP000231693"/>
    </source>
</evidence>
<dbReference type="SUPFAM" id="SSF52540">
    <property type="entry name" value="P-loop containing nucleoside triphosphate hydrolases"/>
    <property type="match status" value="1"/>
</dbReference>
<dbReference type="GO" id="GO:0019843">
    <property type="term" value="F:rRNA binding"/>
    <property type="evidence" value="ECO:0007669"/>
    <property type="project" value="TreeGrafter"/>
</dbReference>
<dbReference type="CDD" id="cd00882">
    <property type="entry name" value="Ras_like_GTPase"/>
    <property type="match status" value="1"/>
</dbReference>
<dbReference type="EMBL" id="PGFE01000001">
    <property type="protein sequence ID" value="PJJ76850.1"/>
    <property type="molecule type" value="Genomic_DNA"/>
</dbReference>
<proteinExistence type="predicted"/>
<reference evidence="2 3" key="1">
    <citation type="submission" date="2017-11" db="EMBL/GenBank/DDBJ databases">
        <title>Genomic Encyclopedia of Archaeal and Bacterial Type Strains, Phase II (KMG-II): From Individual Species to Whole Genera.</title>
        <authorList>
            <person name="Goeker M."/>
        </authorList>
    </citation>
    <scope>NUCLEOTIDE SEQUENCE [LARGE SCALE GENOMIC DNA]</scope>
    <source>
        <strain evidence="2 3">DSM 25478</strain>
    </source>
</reference>
<gene>
    <name evidence="2" type="ORF">CLV28_0054</name>
</gene>
<dbReference type="GO" id="GO:0005829">
    <property type="term" value="C:cytosol"/>
    <property type="evidence" value="ECO:0007669"/>
    <property type="project" value="TreeGrafter"/>
</dbReference>
<evidence type="ECO:0000256" key="1">
    <source>
        <dbReference type="SAM" id="MobiDB-lite"/>
    </source>
</evidence>
<dbReference type="AlphaFoldDB" id="A0A2M9CY72"/>
<dbReference type="Gene3D" id="3.40.50.300">
    <property type="entry name" value="P-loop containing nucleotide triphosphate hydrolases"/>
    <property type="match status" value="1"/>
</dbReference>
<accession>A0A2M9CY72</accession>
<dbReference type="GO" id="GO:0043024">
    <property type="term" value="F:ribosomal small subunit binding"/>
    <property type="evidence" value="ECO:0007669"/>
    <property type="project" value="TreeGrafter"/>
</dbReference>
<dbReference type="Proteomes" id="UP000231693">
    <property type="component" value="Unassembled WGS sequence"/>
</dbReference>
<feature type="compositionally biased region" description="Polar residues" evidence="1">
    <location>
        <begin position="666"/>
        <end position="676"/>
    </location>
</feature>
<sequence length="693" mass="71262">MGEGPLGQTVRMTDPERPADDAATGLDTVSGALEVLRARVEAVRLPLDAPGAQAARATRAGVLAQVDDYLLPRLRTAAAPLLVVVGGSTGAGKSTLVNSLLGERVSAPGVLRPTTRSPVLAHHPQDAPWFTGDRVLPGLARVVARTAGGTDGRTGDAAGASSGAPASVPAALPDPAAATAAAQAGGGLTLVATVALPAGIALLDAPDVDSVADENRALAAQLLAAADLWLFVTTAARYADAVPWDVLAGAAGRDAQVALVLDRLDAGTGEVVPDLRALVAAQGLEDAPLFVIPESALEAGLLPARVVAPLRDWLAQLATEPGAGAAVVAATRDGAVDDVLRQVEDLALAADAQAEAVERLRSSLDAAYAQAREQVRRSTSDGSMLRGEVLARWQDFVGTGEFFRALERRVGAARDRVVGFLRGRPTSAPQVQEAIAHGLEAVLLDASESAAERTWSTWRADPAGRALVDDPTLARAPSDLRTSVAAEIRAWQSDVLDLVREQGAGRRGVARAVSFGLNGIGVSLMVVVFASTGGLTGIEVGVAGGTAVAAQKVLEAVFGDDAVRRLARQAHERLDDRVQALLDGQRRRYEALLDAALAGVAGGGAVRAAARDLDAAARAERATRPADARRGLPAAPSDAVPPDMSPDALSPDAASRDRGPRDRFSTGEQGPGSTAPRTGLWARLRGRRPGRTA</sequence>
<protein>
    <submittedName>
        <fullName evidence="2">Dynamin family protein</fullName>
    </submittedName>
</protein>
<dbReference type="PANTHER" id="PTHR42698:SF1">
    <property type="entry name" value="GTPASE ERA, MITOCHONDRIAL"/>
    <property type="match status" value="1"/>
</dbReference>
<feature type="compositionally biased region" description="Basic and acidic residues" evidence="1">
    <location>
        <begin position="654"/>
        <end position="665"/>
    </location>
</feature>
<feature type="region of interest" description="Disordered" evidence="1">
    <location>
        <begin position="147"/>
        <end position="168"/>
    </location>
</feature>
<dbReference type="InterPro" id="IPR027417">
    <property type="entry name" value="P-loop_NTPase"/>
</dbReference>
<feature type="region of interest" description="Disordered" evidence="1">
    <location>
        <begin position="1"/>
        <end position="24"/>
    </location>
</feature>
<evidence type="ECO:0000313" key="2">
    <source>
        <dbReference type="EMBL" id="PJJ76850.1"/>
    </source>
</evidence>
<organism evidence="2 3">
    <name type="scientific">Sediminihabitans luteus</name>
    <dbReference type="NCBI Taxonomy" id="1138585"/>
    <lineage>
        <taxon>Bacteria</taxon>
        <taxon>Bacillati</taxon>
        <taxon>Actinomycetota</taxon>
        <taxon>Actinomycetes</taxon>
        <taxon>Micrococcales</taxon>
        <taxon>Cellulomonadaceae</taxon>
        <taxon>Sediminihabitans</taxon>
    </lineage>
</organism>
<comment type="caution">
    <text evidence="2">The sequence shown here is derived from an EMBL/GenBank/DDBJ whole genome shotgun (WGS) entry which is preliminary data.</text>
</comment>
<name>A0A2M9CY72_9CELL</name>
<feature type="compositionally biased region" description="Basic residues" evidence="1">
    <location>
        <begin position="684"/>
        <end position="693"/>
    </location>
</feature>
<dbReference type="PANTHER" id="PTHR42698">
    <property type="entry name" value="GTPASE ERA"/>
    <property type="match status" value="1"/>
</dbReference>